<evidence type="ECO:0000256" key="1">
    <source>
        <dbReference type="SAM" id="MobiDB-lite"/>
    </source>
</evidence>
<keyword evidence="3" id="KW-1185">Reference proteome</keyword>
<dbReference type="Proteomes" id="UP000694580">
    <property type="component" value="Chromosome 3"/>
</dbReference>
<dbReference type="Ensembl" id="ENSDCDT00010007833.1">
    <property type="protein sequence ID" value="ENSDCDP00010007459.1"/>
    <property type="gene ID" value="ENSDCDG00010003341.1"/>
</dbReference>
<proteinExistence type="predicted"/>
<evidence type="ECO:0000313" key="2">
    <source>
        <dbReference type="Ensembl" id="ENSDCDP00010007459.1"/>
    </source>
</evidence>
<feature type="compositionally biased region" description="Polar residues" evidence="1">
    <location>
        <begin position="63"/>
        <end position="84"/>
    </location>
</feature>
<feature type="compositionally biased region" description="Basic residues" evidence="1">
    <location>
        <begin position="51"/>
        <end position="62"/>
    </location>
</feature>
<name>A0AAY4AF15_9TELE</name>
<organism evidence="2 3">
    <name type="scientific">Denticeps clupeoides</name>
    <name type="common">denticle herring</name>
    <dbReference type="NCBI Taxonomy" id="299321"/>
    <lineage>
        <taxon>Eukaryota</taxon>
        <taxon>Metazoa</taxon>
        <taxon>Chordata</taxon>
        <taxon>Craniata</taxon>
        <taxon>Vertebrata</taxon>
        <taxon>Euteleostomi</taxon>
        <taxon>Actinopterygii</taxon>
        <taxon>Neopterygii</taxon>
        <taxon>Teleostei</taxon>
        <taxon>Clupei</taxon>
        <taxon>Clupeiformes</taxon>
        <taxon>Denticipitoidei</taxon>
        <taxon>Denticipitidae</taxon>
        <taxon>Denticeps</taxon>
    </lineage>
</organism>
<protein>
    <submittedName>
        <fullName evidence="2">Uncharacterized protein</fullName>
    </submittedName>
</protein>
<reference evidence="2 3" key="1">
    <citation type="submission" date="2020-06" db="EMBL/GenBank/DDBJ databases">
        <authorList>
            <consortium name="Wellcome Sanger Institute Data Sharing"/>
        </authorList>
    </citation>
    <scope>NUCLEOTIDE SEQUENCE [LARGE SCALE GENOMIC DNA]</scope>
</reference>
<accession>A0AAY4AF15</accession>
<evidence type="ECO:0000313" key="3">
    <source>
        <dbReference type="Proteomes" id="UP000694580"/>
    </source>
</evidence>
<feature type="region of interest" description="Disordered" evidence="1">
    <location>
        <begin position="50"/>
        <end position="84"/>
    </location>
</feature>
<sequence>MNLIKIFCRNSQSPLRWRLRKQSKCFIVIGLLPPSVSLISHSSDSQLLERRQKKSLALRRPSHPQTRSASGCAFTAQNKSHVQK</sequence>
<dbReference type="AlphaFoldDB" id="A0AAY4AF15"/>
<reference evidence="2" key="3">
    <citation type="submission" date="2025-09" db="UniProtKB">
        <authorList>
            <consortium name="Ensembl"/>
        </authorList>
    </citation>
    <scope>IDENTIFICATION</scope>
</reference>
<reference evidence="2" key="2">
    <citation type="submission" date="2025-08" db="UniProtKB">
        <authorList>
            <consortium name="Ensembl"/>
        </authorList>
    </citation>
    <scope>IDENTIFICATION</scope>
</reference>